<name>T1BB72_9ZZZZ</name>
<dbReference type="Gene3D" id="3.50.50.60">
    <property type="entry name" value="FAD/NAD(P)-binding domain"/>
    <property type="match status" value="1"/>
</dbReference>
<comment type="caution">
    <text evidence="1">The sequence shown here is derived from an EMBL/GenBank/DDBJ whole genome shotgun (WGS) entry which is preliminary data.</text>
</comment>
<protein>
    <submittedName>
        <fullName evidence="1">Uncharacterized protein</fullName>
    </submittedName>
</protein>
<reference evidence="1" key="1">
    <citation type="submission" date="2013-08" db="EMBL/GenBank/DDBJ databases">
        <authorList>
            <person name="Mendez C."/>
            <person name="Richter M."/>
            <person name="Ferrer M."/>
            <person name="Sanchez J."/>
        </authorList>
    </citation>
    <scope>NUCLEOTIDE SEQUENCE</scope>
</reference>
<dbReference type="AlphaFoldDB" id="T1BB72"/>
<gene>
    <name evidence="1" type="ORF">B1A_07848</name>
</gene>
<dbReference type="EMBL" id="AUZX01005623">
    <property type="protein sequence ID" value="EQD67087.1"/>
    <property type="molecule type" value="Genomic_DNA"/>
</dbReference>
<evidence type="ECO:0000313" key="1">
    <source>
        <dbReference type="EMBL" id="EQD67087.1"/>
    </source>
</evidence>
<reference evidence="1" key="2">
    <citation type="journal article" date="2014" name="ISME J.">
        <title>Microbial stratification in low pH oxic and suboxic macroscopic growths along an acid mine drainage.</title>
        <authorList>
            <person name="Mendez-Garcia C."/>
            <person name="Mesa V."/>
            <person name="Sprenger R.R."/>
            <person name="Richter M."/>
            <person name="Diez M.S."/>
            <person name="Solano J."/>
            <person name="Bargiela R."/>
            <person name="Golyshina O.V."/>
            <person name="Manteca A."/>
            <person name="Ramos J.L."/>
            <person name="Gallego J.R."/>
            <person name="Llorente I."/>
            <person name="Martins Dos Santos V.A."/>
            <person name="Jensen O.N."/>
            <person name="Pelaez A.I."/>
            <person name="Sanchez J."/>
            <person name="Ferrer M."/>
        </authorList>
    </citation>
    <scope>NUCLEOTIDE SEQUENCE</scope>
</reference>
<organism evidence="1">
    <name type="scientific">mine drainage metagenome</name>
    <dbReference type="NCBI Taxonomy" id="410659"/>
    <lineage>
        <taxon>unclassified sequences</taxon>
        <taxon>metagenomes</taxon>
        <taxon>ecological metagenomes</taxon>
    </lineage>
</organism>
<sequence>MALPWGFSTDDCERHIQDTLKAGAGLCDEDSVRTLIGDGEKVWKGLLPSMCLLIEGLT</sequence>
<proteinExistence type="predicted"/>
<dbReference type="InterPro" id="IPR036188">
    <property type="entry name" value="FAD/NAD-bd_sf"/>
</dbReference>
<accession>T1BB72</accession>
<feature type="non-terminal residue" evidence="1">
    <location>
        <position position="58"/>
    </location>
</feature>